<protein>
    <submittedName>
        <fullName evidence="2">Helix-turn-helix domain-containing protein</fullName>
    </submittedName>
</protein>
<accession>A0A927QFF0</accession>
<evidence type="ECO:0000313" key="3">
    <source>
        <dbReference type="Proteomes" id="UP000661025"/>
    </source>
</evidence>
<proteinExistence type="predicted"/>
<dbReference type="AlphaFoldDB" id="A0A927QFF0"/>
<sequence>MSLVICTDELGIRRRVQRSANSPDSEVACTTVDLAKAVCATGSFRMVDGPVAERGVLTAPDGLWDAAVRQAEVIGPLAEKDTVGLADADEAAAMLQVSRRQVYVLVGRWRAGEGVVSDGGGLLPRPGARGAGPHPGGGLGGDGRSGLAGDGDGDGDQ</sequence>
<feature type="compositionally biased region" description="Gly residues" evidence="1">
    <location>
        <begin position="129"/>
        <end position="150"/>
    </location>
</feature>
<dbReference type="EMBL" id="JACYXT010000005">
    <property type="protein sequence ID" value="MBD9724376.1"/>
    <property type="molecule type" value="Genomic_DNA"/>
</dbReference>
<reference evidence="2" key="1">
    <citation type="submission" date="2020-09" db="EMBL/GenBank/DDBJ databases">
        <title>Streptomyces canutascabiei sp. nov., which causes potato common scab and is distributed across the world.</title>
        <authorList>
            <person name="Nguyen H.P."/>
            <person name="Weisberg A.J."/>
            <person name="Chang J.H."/>
            <person name="Clarke C.R."/>
        </authorList>
    </citation>
    <scope>NUCLEOTIDE SEQUENCE</scope>
    <source>
        <strain evidence="2">ID-01-6.2a</strain>
    </source>
</reference>
<evidence type="ECO:0000313" key="2">
    <source>
        <dbReference type="EMBL" id="MBD9724376.1"/>
    </source>
</evidence>
<organism evidence="2 3">
    <name type="scientific">Streptomyces caniscabiei</name>
    <dbReference type="NCBI Taxonomy" id="2746961"/>
    <lineage>
        <taxon>Bacteria</taxon>
        <taxon>Bacillati</taxon>
        <taxon>Actinomycetota</taxon>
        <taxon>Actinomycetes</taxon>
        <taxon>Kitasatosporales</taxon>
        <taxon>Streptomycetaceae</taxon>
        <taxon>Streptomyces</taxon>
    </lineage>
</organism>
<feature type="region of interest" description="Disordered" evidence="1">
    <location>
        <begin position="116"/>
        <end position="157"/>
    </location>
</feature>
<comment type="caution">
    <text evidence="2">The sequence shown here is derived from an EMBL/GenBank/DDBJ whole genome shotgun (WGS) entry which is preliminary data.</text>
</comment>
<gene>
    <name evidence="2" type="ORF">IHE70_14350</name>
</gene>
<dbReference type="GeneID" id="79932002"/>
<dbReference type="Proteomes" id="UP000661025">
    <property type="component" value="Unassembled WGS sequence"/>
</dbReference>
<evidence type="ECO:0000256" key="1">
    <source>
        <dbReference type="SAM" id="MobiDB-lite"/>
    </source>
</evidence>
<name>A0A927QFF0_9ACTN</name>
<dbReference type="RefSeq" id="WP_192361266.1">
    <property type="nucleotide sequence ID" value="NZ_CP119182.1"/>
</dbReference>